<dbReference type="InterPro" id="IPR024455">
    <property type="entry name" value="Phage_capsid"/>
</dbReference>
<evidence type="ECO:0000256" key="1">
    <source>
        <dbReference type="ARBA" id="ARBA00004328"/>
    </source>
</evidence>
<dbReference type="Proteomes" id="UP001198163">
    <property type="component" value="Unassembled WGS sequence"/>
</dbReference>
<organism evidence="3 4">
    <name type="scientific">Teretinema zuelzerae</name>
    <dbReference type="NCBI Taxonomy" id="156"/>
    <lineage>
        <taxon>Bacteria</taxon>
        <taxon>Pseudomonadati</taxon>
        <taxon>Spirochaetota</taxon>
        <taxon>Spirochaetia</taxon>
        <taxon>Spirochaetales</taxon>
        <taxon>Treponemataceae</taxon>
        <taxon>Teretinema</taxon>
    </lineage>
</organism>
<sequence length="437" mass="48592">MGDDLLQALELRLKGMKRVENTGFTNEAEAAGYFQEKEGILDEMGKTLESVKSATGTEIEAVKATLKEFRTMLKSSAANPKELTRQEVQYQLGKAIAAAWTGNMQALGELKCTPNLKSDNWNNPKDFQWTAEKGFQLSNTKAALGEPMGNMATNEQFLINPIYENAIMQDAAKQSVMMPLVKHRPMTGPSIFLPQRDRGGVELKWLTAYGQKIDGSKPQGATRVELKAYTLAGFIPWYDEFEEDVFVDLGAMFMDEFTETYALEFDKQCLLASNAPFTGAFNAADIKQKVISGAAAAALTYKDLREAVLMVPAEERKDCRWFFHESVLAHVTGIVDANGRPVWRGPTDGKPGTVDGYAYTESHILPQMGDIVTNSSFAIFMNPKRIIHGNRKGVEIKRFDATTEALEYGELFLRFRKRDGFLVTRAKGNMVLLKTGA</sequence>
<reference evidence="3" key="1">
    <citation type="submission" date="2021-08" db="EMBL/GenBank/DDBJ databases">
        <title>Comparative analyses of Brucepasteria parasyntrophica and Teretinema zuelzerae.</title>
        <authorList>
            <person name="Song Y."/>
            <person name="Brune A."/>
        </authorList>
    </citation>
    <scope>NUCLEOTIDE SEQUENCE</scope>
    <source>
        <strain evidence="3">DSM 1903</strain>
    </source>
</reference>
<evidence type="ECO:0000313" key="3">
    <source>
        <dbReference type="EMBL" id="MCD1653596.1"/>
    </source>
</evidence>
<dbReference type="InterPro" id="IPR054612">
    <property type="entry name" value="Phage_capsid-like_C"/>
</dbReference>
<evidence type="ECO:0000259" key="2">
    <source>
        <dbReference type="Pfam" id="PF05065"/>
    </source>
</evidence>
<name>A0AAE3EFR6_9SPIR</name>
<keyword evidence="4" id="KW-1185">Reference proteome</keyword>
<comment type="caution">
    <text evidence="3">The sequence shown here is derived from an EMBL/GenBank/DDBJ whole genome shotgun (WGS) entry which is preliminary data.</text>
</comment>
<dbReference type="Pfam" id="PF05065">
    <property type="entry name" value="Phage_capsid"/>
    <property type="match status" value="1"/>
</dbReference>
<dbReference type="AlphaFoldDB" id="A0AAE3EFR6"/>
<accession>A0AAE3EFR6</accession>
<dbReference type="SUPFAM" id="SSF56563">
    <property type="entry name" value="Major capsid protein gp5"/>
    <property type="match status" value="1"/>
</dbReference>
<gene>
    <name evidence="3" type="ORF">K7J14_02640</name>
</gene>
<feature type="domain" description="Phage capsid-like C-terminal" evidence="2">
    <location>
        <begin position="157"/>
        <end position="428"/>
    </location>
</feature>
<dbReference type="EMBL" id="JAINWA010000001">
    <property type="protein sequence ID" value="MCD1653596.1"/>
    <property type="molecule type" value="Genomic_DNA"/>
</dbReference>
<dbReference type="NCBIfam" id="TIGR01554">
    <property type="entry name" value="major_cap_HK97"/>
    <property type="match status" value="1"/>
</dbReference>
<proteinExistence type="predicted"/>
<dbReference type="RefSeq" id="WP_230752751.1">
    <property type="nucleotide sequence ID" value="NZ_JAINWA010000001.1"/>
</dbReference>
<protein>
    <submittedName>
        <fullName evidence="3">Phage major capsid protein</fullName>
    </submittedName>
</protein>
<comment type="subcellular location">
    <subcellularLocation>
        <location evidence="1">Virion</location>
    </subcellularLocation>
</comment>
<evidence type="ECO:0000313" key="4">
    <source>
        <dbReference type="Proteomes" id="UP001198163"/>
    </source>
</evidence>